<feature type="signal peptide" evidence="4">
    <location>
        <begin position="1"/>
        <end position="33"/>
    </location>
</feature>
<name>A0A3M6PZS0_9BURK</name>
<reference evidence="6 7" key="1">
    <citation type="submission" date="2018-10" db="EMBL/GenBank/DDBJ databases">
        <title>Comamonadaceae CDC group NO-1 genome sequencing and assembly.</title>
        <authorList>
            <person name="Bernier A.-M."/>
            <person name="Bernard K."/>
        </authorList>
    </citation>
    <scope>NUCLEOTIDE SEQUENCE [LARGE SCALE GENOMIC DNA]</scope>
    <source>
        <strain evidence="6 7">NML161473</strain>
    </source>
</reference>
<keyword evidence="4" id="KW-0732">Signal</keyword>
<dbReference type="PROSITE" id="PS00170">
    <property type="entry name" value="CSA_PPIASE_1"/>
    <property type="match status" value="1"/>
</dbReference>
<dbReference type="Pfam" id="PF00160">
    <property type="entry name" value="Pro_isomerase"/>
    <property type="match status" value="1"/>
</dbReference>
<dbReference type="SUPFAM" id="SSF50891">
    <property type="entry name" value="Cyclophilin-like"/>
    <property type="match status" value="1"/>
</dbReference>
<feature type="domain" description="PPIase cyclophilin-type" evidence="5">
    <location>
        <begin position="51"/>
        <end position="205"/>
    </location>
</feature>
<dbReference type="EC" id="5.2.1.8" evidence="4"/>
<comment type="similarity">
    <text evidence="1 4">Belongs to the cyclophilin-type PPIase family.</text>
</comment>
<evidence type="ECO:0000256" key="1">
    <source>
        <dbReference type="ARBA" id="ARBA00007365"/>
    </source>
</evidence>
<dbReference type="CDD" id="cd01920">
    <property type="entry name" value="cyclophilin_EcCYP_like"/>
    <property type="match status" value="1"/>
</dbReference>
<evidence type="ECO:0000256" key="3">
    <source>
        <dbReference type="ARBA" id="ARBA00023235"/>
    </source>
</evidence>
<dbReference type="PROSITE" id="PS51318">
    <property type="entry name" value="TAT"/>
    <property type="match status" value="1"/>
</dbReference>
<dbReference type="GO" id="GO:0003755">
    <property type="term" value="F:peptidyl-prolyl cis-trans isomerase activity"/>
    <property type="evidence" value="ECO:0007669"/>
    <property type="project" value="UniProtKB-UniRule"/>
</dbReference>
<dbReference type="AlphaFoldDB" id="A0A3M6PZS0"/>
<keyword evidence="3 4" id="KW-0413">Isomerase</keyword>
<organism evidence="6 7">
    <name type="scientific">Allofranklinella schreckenbergeri</name>
    <dbReference type="NCBI Taxonomy" id="1076744"/>
    <lineage>
        <taxon>Bacteria</taxon>
        <taxon>Pseudomonadati</taxon>
        <taxon>Pseudomonadota</taxon>
        <taxon>Betaproteobacteria</taxon>
        <taxon>Burkholderiales</taxon>
        <taxon>Comamonadaceae</taxon>
        <taxon>Allofranklinella</taxon>
    </lineage>
</organism>
<dbReference type="PROSITE" id="PS50072">
    <property type="entry name" value="CSA_PPIASE_2"/>
    <property type="match status" value="1"/>
</dbReference>
<protein>
    <recommendedName>
        <fullName evidence="4">Peptidyl-prolyl cis-trans isomerase</fullName>
        <shortName evidence="4">PPIase</shortName>
        <ecNumber evidence="4">5.2.1.8</ecNumber>
    </recommendedName>
</protein>
<dbReference type="InterPro" id="IPR006311">
    <property type="entry name" value="TAT_signal"/>
</dbReference>
<dbReference type="PRINTS" id="PR00153">
    <property type="entry name" value="CSAPPISMRASE"/>
</dbReference>
<dbReference type="RefSeq" id="WP_122254576.1">
    <property type="nucleotide sequence ID" value="NZ_RDQL01000021.1"/>
</dbReference>
<dbReference type="EMBL" id="RDQL01000021">
    <property type="protein sequence ID" value="RMW96156.1"/>
    <property type="molecule type" value="Genomic_DNA"/>
</dbReference>
<evidence type="ECO:0000256" key="2">
    <source>
        <dbReference type="ARBA" id="ARBA00023110"/>
    </source>
</evidence>
<comment type="function">
    <text evidence="4">PPIases accelerate the folding of proteins. It catalyzes the cis-trans isomerization of proline imidic peptide bonds in oligopeptides.</text>
</comment>
<dbReference type="PANTHER" id="PTHR43246">
    <property type="entry name" value="PEPTIDYL-PROLYL CIS-TRANS ISOMERASE CYP38, CHLOROPLASTIC"/>
    <property type="match status" value="1"/>
</dbReference>
<accession>A0A3M6PZS0</accession>
<dbReference type="Gene3D" id="2.40.100.10">
    <property type="entry name" value="Cyclophilin-like"/>
    <property type="match status" value="1"/>
</dbReference>
<dbReference type="InterPro" id="IPR020892">
    <property type="entry name" value="Cyclophilin-type_PPIase_CS"/>
</dbReference>
<dbReference type="Proteomes" id="UP000267035">
    <property type="component" value="Unassembled WGS sequence"/>
</dbReference>
<evidence type="ECO:0000313" key="7">
    <source>
        <dbReference type="Proteomes" id="UP000267035"/>
    </source>
</evidence>
<feature type="chain" id="PRO_5017856073" description="Peptidyl-prolyl cis-trans isomerase" evidence="4">
    <location>
        <begin position="34"/>
        <end position="207"/>
    </location>
</feature>
<dbReference type="InterPro" id="IPR044665">
    <property type="entry name" value="E_coli_cyclophilin_A-like"/>
</dbReference>
<sequence>MQHLLRRQALRALLLGACASVAFGAAVAQNATAANASAAAKAAAQPRVKLSTSLGDIVVELAPQKAPKTVDNFLQYVQDKHYDGTVFHRVIDGFMIQGGGFTAEMVQKPTRAPVVLEADNGLKNLRGSIAMARTSVPNSATSQFFINVKDNAPLDARPGNPGYAVFGQVVEGMDVVDKIKAVATGNKGMHQNVPVEPVTILSATRLP</sequence>
<proteinExistence type="inferred from homology"/>
<keyword evidence="2 4" id="KW-0697">Rotamase</keyword>
<dbReference type="InterPro" id="IPR029000">
    <property type="entry name" value="Cyclophilin-like_dom_sf"/>
</dbReference>
<comment type="caution">
    <text evidence="6">The sequence shown here is derived from an EMBL/GenBank/DDBJ whole genome shotgun (WGS) entry which is preliminary data.</text>
</comment>
<gene>
    <name evidence="6" type="ORF">EBQ25_11235</name>
</gene>
<dbReference type="InterPro" id="IPR002130">
    <property type="entry name" value="Cyclophilin-type_PPIase_dom"/>
</dbReference>
<evidence type="ECO:0000259" key="5">
    <source>
        <dbReference type="PROSITE" id="PS50072"/>
    </source>
</evidence>
<dbReference type="GO" id="GO:0006457">
    <property type="term" value="P:protein folding"/>
    <property type="evidence" value="ECO:0007669"/>
    <property type="project" value="InterPro"/>
</dbReference>
<comment type="catalytic activity">
    <reaction evidence="4">
        <text>[protein]-peptidylproline (omega=180) = [protein]-peptidylproline (omega=0)</text>
        <dbReference type="Rhea" id="RHEA:16237"/>
        <dbReference type="Rhea" id="RHEA-COMP:10747"/>
        <dbReference type="Rhea" id="RHEA-COMP:10748"/>
        <dbReference type="ChEBI" id="CHEBI:83833"/>
        <dbReference type="ChEBI" id="CHEBI:83834"/>
        <dbReference type="EC" id="5.2.1.8"/>
    </reaction>
</comment>
<evidence type="ECO:0000313" key="6">
    <source>
        <dbReference type="EMBL" id="RMW96156.1"/>
    </source>
</evidence>
<evidence type="ECO:0000256" key="4">
    <source>
        <dbReference type="RuleBase" id="RU363019"/>
    </source>
</evidence>
<keyword evidence="7" id="KW-1185">Reference proteome</keyword>